<dbReference type="Gene3D" id="1.10.357.10">
    <property type="entry name" value="Tetracycline Repressor, domain 2"/>
    <property type="match status" value="1"/>
</dbReference>
<dbReference type="PROSITE" id="PS50977">
    <property type="entry name" value="HTH_TETR_2"/>
    <property type="match status" value="1"/>
</dbReference>
<dbReference type="STRING" id="1841861.GCA_900157365_01965"/>
<gene>
    <name evidence="6" type="ORF">MNAB215_3645</name>
</gene>
<dbReference type="Pfam" id="PF00440">
    <property type="entry name" value="TetR_N"/>
    <property type="match status" value="1"/>
</dbReference>
<accession>A0A2U3PCH8</accession>
<evidence type="ECO:0000313" key="7">
    <source>
        <dbReference type="Proteomes" id="UP000240424"/>
    </source>
</evidence>
<evidence type="ECO:0000256" key="2">
    <source>
        <dbReference type="ARBA" id="ARBA00023125"/>
    </source>
</evidence>
<evidence type="ECO:0000256" key="3">
    <source>
        <dbReference type="ARBA" id="ARBA00023163"/>
    </source>
</evidence>
<dbReference type="EMBL" id="FUEZ01000004">
    <property type="protein sequence ID" value="SPM41440.1"/>
    <property type="molecule type" value="Genomic_DNA"/>
</dbReference>
<proteinExistence type="predicted"/>
<dbReference type="SUPFAM" id="SSF46689">
    <property type="entry name" value="Homeodomain-like"/>
    <property type="match status" value="1"/>
</dbReference>
<keyword evidence="7" id="KW-1185">Reference proteome</keyword>
<keyword evidence="3" id="KW-0804">Transcription</keyword>
<dbReference type="InterPro" id="IPR001647">
    <property type="entry name" value="HTH_TetR"/>
</dbReference>
<feature type="DNA-binding region" description="H-T-H motif" evidence="4">
    <location>
        <begin position="30"/>
        <end position="49"/>
    </location>
</feature>
<dbReference type="Proteomes" id="UP000240424">
    <property type="component" value="Unassembled WGS sequence"/>
</dbReference>
<sequence length="185" mass="20212">VPIEADSSLRRRILDATFTVLARGGRRRLRLSDVAAEAQVSRPTLYRHFGSKEGLLEAFGLYEQDNFDAGIAAAIAGLSGPDGLDAALAFIVEFQPSSSLHLFAEIEPDHVLHQMKRALPTMHRSIAKIIRDEHSDIAAAALVRIAVSHYMLGSGDPDQFLAELRHAAGLEPRRSRLPRRNAAAS</sequence>
<dbReference type="AlphaFoldDB" id="A0A2U3PCH8"/>
<dbReference type="PANTHER" id="PTHR30055:SF234">
    <property type="entry name" value="HTH-TYPE TRANSCRIPTIONAL REGULATOR BETI"/>
    <property type="match status" value="1"/>
</dbReference>
<keyword evidence="1" id="KW-0805">Transcription regulation</keyword>
<dbReference type="InterPro" id="IPR050109">
    <property type="entry name" value="HTH-type_TetR-like_transc_reg"/>
</dbReference>
<evidence type="ECO:0000256" key="1">
    <source>
        <dbReference type="ARBA" id="ARBA00023015"/>
    </source>
</evidence>
<name>A0A2U3PCH8_9MYCO</name>
<feature type="domain" description="HTH tetR-type" evidence="5">
    <location>
        <begin position="7"/>
        <end position="67"/>
    </location>
</feature>
<feature type="non-terminal residue" evidence="6">
    <location>
        <position position="1"/>
    </location>
</feature>
<evidence type="ECO:0000259" key="5">
    <source>
        <dbReference type="PROSITE" id="PS50977"/>
    </source>
</evidence>
<reference evidence="6 7" key="1">
    <citation type="submission" date="2017-01" db="EMBL/GenBank/DDBJ databases">
        <authorList>
            <consortium name="Urmite Genomes"/>
        </authorList>
    </citation>
    <scope>NUCLEOTIDE SEQUENCE [LARGE SCALE GENOMIC DNA]</scope>
    <source>
        <strain evidence="6 7">AB215</strain>
    </source>
</reference>
<dbReference type="InterPro" id="IPR009057">
    <property type="entry name" value="Homeodomain-like_sf"/>
</dbReference>
<dbReference type="PANTHER" id="PTHR30055">
    <property type="entry name" value="HTH-TYPE TRANSCRIPTIONAL REGULATOR RUTR"/>
    <property type="match status" value="1"/>
</dbReference>
<evidence type="ECO:0000313" key="6">
    <source>
        <dbReference type="EMBL" id="SPM41440.1"/>
    </source>
</evidence>
<keyword evidence="2 4" id="KW-0238">DNA-binding</keyword>
<organism evidence="6 7">
    <name type="scientific">Mycobacterium numidiamassiliense</name>
    <dbReference type="NCBI Taxonomy" id="1841861"/>
    <lineage>
        <taxon>Bacteria</taxon>
        <taxon>Bacillati</taxon>
        <taxon>Actinomycetota</taxon>
        <taxon>Actinomycetes</taxon>
        <taxon>Mycobacteriales</taxon>
        <taxon>Mycobacteriaceae</taxon>
        <taxon>Mycobacterium</taxon>
    </lineage>
</organism>
<dbReference type="PRINTS" id="PR00455">
    <property type="entry name" value="HTHTETR"/>
</dbReference>
<evidence type="ECO:0000256" key="4">
    <source>
        <dbReference type="PROSITE-ProRule" id="PRU00335"/>
    </source>
</evidence>
<protein>
    <submittedName>
        <fullName evidence="6">TetR family transcriptional regulator</fullName>
    </submittedName>
</protein>
<dbReference type="GO" id="GO:0003700">
    <property type="term" value="F:DNA-binding transcription factor activity"/>
    <property type="evidence" value="ECO:0007669"/>
    <property type="project" value="TreeGrafter"/>
</dbReference>
<dbReference type="GO" id="GO:0000976">
    <property type="term" value="F:transcription cis-regulatory region binding"/>
    <property type="evidence" value="ECO:0007669"/>
    <property type="project" value="TreeGrafter"/>
</dbReference>